<accession>A0AAF0DZ86</accession>
<evidence type="ECO:0000313" key="1">
    <source>
        <dbReference type="EMBL" id="WFD02272.1"/>
    </source>
</evidence>
<name>A0AAF0DZ86_9BASI</name>
<dbReference type="Proteomes" id="UP001214603">
    <property type="component" value="Chromosome 1"/>
</dbReference>
<protein>
    <submittedName>
        <fullName evidence="1">Uncharacterized protein</fullName>
    </submittedName>
</protein>
<evidence type="ECO:0000313" key="2">
    <source>
        <dbReference type="Proteomes" id="UP001214603"/>
    </source>
</evidence>
<dbReference type="AlphaFoldDB" id="A0AAF0DZ86"/>
<sequence length="177" mass="19895">MVPDGVLHPKFAQKKLGRGMWVCNDQRVVQRLHDRQMHRVVAPDASLSPHLRPMLTYQFQQRLVQEAELLLERVRHRRIAAETKHEAALAVRLLDTTEGGQARRALPGAGFEYALPHLMPDAALREALWQVLASTARRGPRLCTPVDAGYAVAQHAATAPLCVALWRASSWMDSRNE</sequence>
<proteinExistence type="predicted"/>
<dbReference type="EMBL" id="CP119934">
    <property type="protein sequence ID" value="WFD02272.1"/>
    <property type="molecule type" value="Genomic_DNA"/>
</dbReference>
<reference evidence="1" key="1">
    <citation type="submission" date="2023-03" db="EMBL/GenBank/DDBJ databases">
        <title>Mating type loci evolution in Malassezia.</title>
        <authorList>
            <person name="Coelho M.A."/>
        </authorList>
    </citation>
    <scope>NUCLEOTIDE SEQUENCE</scope>
    <source>
        <strain evidence="1">CBS 7876</strain>
    </source>
</reference>
<keyword evidence="2" id="KW-1185">Reference proteome</keyword>
<organism evidence="1 2">
    <name type="scientific">Malassezia obtusa</name>
    <dbReference type="NCBI Taxonomy" id="76774"/>
    <lineage>
        <taxon>Eukaryota</taxon>
        <taxon>Fungi</taxon>
        <taxon>Dikarya</taxon>
        <taxon>Basidiomycota</taxon>
        <taxon>Ustilaginomycotina</taxon>
        <taxon>Malasseziomycetes</taxon>
        <taxon>Malasseziales</taxon>
        <taxon>Malasseziaceae</taxon>
        <taxon>Malassezia</taxon>
    </lineage>
</organism>
<gene>
    <name evidence="1" type="ORF">MOBT1_000954</name>
</gene>